<feature type="transmembrane region" description="Helical" evidence="1">
    <location>
        <begin position="12"/>
        <end position="32"/>
    </location>
</feature>
<dbReference type="PANTHER" id="PTHR48098:SF1">
    <property type="entry name" value="DIACYLGLYCEROL ACYLTRANSFERASE_MYCOLYLTRANSFERASE AG85A"/>
    <property type="match status" value="1"/>
</dbReference>
<dbReference type="Gene3D" id="3.40.50.1820">
    <property type="entry name" value="alpha/beta hydrolase"/>
    <property type="match status" value="1"/>
</dbReference>
<keyword evidence="2" id="KW-0378">Hydrolase</keyword>
<dbReference type="Pfam" id="PF00756">
    <property type="entry name" value="Esterase"/>
    <property type="match status" value="1"/>
</dbReference>
<keyword evidence="1" id="KW-1133">Transmembrane helix</keyword>
<keyword evidence="3" id="KW-1185">Reference proteome</keyword>
<keyword evidence="1" id="KW-0812">Transmembrane</keyword>
<organism evidence="2 3">
    <name type="scientific">Williamsia maris</name>
    <dbReference type="NCBI Taxonomy" id="72806"/>
    <lineage>
        <taxon>Bacteria</taxon>
        <taxon>Bacillati</taxon>
        <taxon>Actinomycetota</taxon>
        <taxon>Actinomycetes</taxon>
        <taxon>Mycobacteriales</taxon>
        <taxon>Nocardiaceae</taxon>
        <taxon>Williamsia</taxon>
    </lineage>
</organism>
<evidence type="ECO:0000313" key="2">
    <source>
        <dbReference type="EMBL" id="MCP2175539.1"/>
    </source>
</evidence>
<protein>
    <submittedName>
        <fullName evidence="2">S-formylglutathione hydrolase FrmB</fullName>
    </submittedName>
</protein>
<sequence>MFDDARSMSLFHPVLLCVVLTLPALVGVTVVVRSCSLRTLLRCAPLALGVAATAVGATMTWLAHQGLDPFTAPAWLWVSVVEAVVIVFASIGLWRSVRWISRGALAGSVAVAVLGVALMGNVWVHYLPTVGSAVDVAVGKGPVHETSLVRVHAMKQRASVLSQGVTFVLPRSSQDPFAARTEYVYVPPAWFADGTGPTDVFLMMGGVINTPRDWIVSGGAIDTANNYARTHGGRAPIMVFVDTTGGLSNDTECVNGPRGQAETHIVAGVPQRLHSALGATGATGPLRFVPVGWSMGGTCAITLAARHPHLFERFVAISPDRAPNSGGNTAATVRGLYGGKYSELASHDPVAIFSGAATAPRFRHVKALLAAACTQRPCASAPESKSVTALATAAQRGGVSVTTLYQPGRHNWSFAAAVFRNVLPWLSSGPARNAGK</sequence>
<dbReference type="SUPFAM" id="SSF53474">
    <property type="entry name" value="alpha/beta-Hydrolases"/>
    <property type="match status" value="1"/>
</dbReference>
<evidence type="ECO:0000313" key="3">
    <source>
        <dbReference type="Proteomes" id="UP001206895"/>
    </source>
</evidence>
<proteinExistence type="predicted"/>
<reference evidence="2 3" key="1">
    <citation type="submission" date="2022-06" db="EMBL/GenBank/DDBJ databases">
        <title>Genomic Encyclopedia of Archaeal and Bacterial Type Strains, Phase II (KMG-II): from individual species to whole genera.</title>
        <authorList>
            <person name="Goeker M."/>
        </authorList>
    </citation>
    <scope>NUCLEOTIDE SEQUENCE [LARGE SCALE GENOMIC DNA]</scope>
    <source>
        <strain evidence="2 3">DSM 44693</strain>
    </source>
</reference>
<feature type="transmembrane region" description="Helical" evidence="1">
    <location>
        <begin position="105"/>
        <end position="126"/>
    </location>
</feature>
<dbReference type="PANTHER" id="PTHR48098">
    <property type="entry name" value="ENTEROCHELIN ESTERASE-RELATED"/>
    <property type="match status" value="1"/>
</dbReference>
<dbReference type="InterPro" id="IPR029058">
    <property type="entry name" value="AB_hydrolase_fold"/>
</dbReference>
<dbReference type="EMBL" id="JAMTCJ010000002">
    <property type="protein sequence ID" value="MCP2175539.1"/>
    <property type="molecule type" value="Genomic_DNA"/>
</dbReference>
<feature type="transmembrane region" description="Helical" evidence="1">
    <location>
        <begin position="44"/>
        <end position="62"/>
    </location>
</feature>
<evidence type="ECO:0000256" key="1">
    <source>
        <dbReference type="SAM" id="Phobius"/>
    </source>
</evidence>
<dbReference type="InterPro" id="IPR050583">
    <property type="entry name" value="Mycobacterial_A85_antigen"/>
</dbReference>
<comment type="caution">
    <text evidence="2">The sequence shown here is derived from an EMBL/GenBank/DDBJ whole genome shotgun (WGS) entry which is preliminary data.</text>
</comment>
<accession>A0ABT1HBK5</accession>
<keyword evidence="1" id="KW-0472">Membrane</keyword>
<dbReference type="Proteomes" id="UP001206895">
    <property type="component" value="Unassembled WGS sequence"/>
</dbReference>
<dbReference type="GO" id="GO:0016787">
    <property type="term" value="F:hydrolase activity"/>
    <property type="evidence" value="ECO:0007669"/>
    <property type="project" value="UniProtKB-KW"/>
</dbReference>
<gene>
    <name evidence="2" type="ORF">LX13_001358</name>
</gene>
<name>A0ABT1HBK5_9NOCA</name>
<feature type="transmembrane region" description="Helical" evidence="1">
    <location>
        <begin position="74"/>
        <end position="93"/>
    </location>
</feature>
<dbReference type="InterPro" id="IPR000801">
    <property type="entry name" value="Esterase-like"/>
</dbReference>